<accession>A0A242NVJ5</accession>
<evidence type="ECO:0000256" key="2">
    <source>
        <dbReference type="SAM" id="SignalP"/>
    </source>
</evidence>
<feature type="compositionally biased region" description="Polar residues" evidence="1">
    <location>
        <begin position="181"/>
        <end position="199"/>
    </location>
</feature>
<dbReference type="RefSeq" id="WP_034903304.1">
    <property type="nucleotide sequence ID" value="NZ_NASD01000006.1"/>
</dbReference>
<organism evidence="3 4">
    <name type="scientific">Gilliamella apis</name>
    <dbReference type="NCBI Taxonomy" id="1970738"/>
    <lineage>
        <taxon>Bacteria</taxon>
        <taxon>Pseudomonadati</taxon>
        <taxon>Pseudomonadota</taxon>
        <taxon>Gammaproteobacteria</taxon>
        <taxon>Orbales</taxon>
        <taxon>Orbaceae</taxon>
        <taxon>Gilliamella</taxon>
    </lineage>
</organism>
<feature type="chain" id="PRO_5011258476" evidence="2">
    <location>
        <begin position="26"/>
        <end position="380"/>
    </location>
</feature>
<feature type="region of interest" description="Disordered" evidence="1">
    <location>
        <begin position="181"/>
        <end position="214"/>
    </location>
</feature>
<dbReference type="AlphaFoldDB" id="A0A242P0X9"/>
<evidence type="ECO:0000313" key="4">
    <source>
        <dbReference type="Proteomes" id="UP000194968"/>
    </source>
</evidence>
<comment type="caution">
    <text evidence="3">The sequence shown here is derived from an EMBL/GenBank/DDBJ whole genome shotgun (WGS) entry which is preliminary data.</text>
</comment>
<dbReference type="OrthoDB" id="7063162at2"/>
<dbReference type="Proteomes" id="UP000194968">
    <property type="component" value="Unassembled WGS sequence"/>
</dbReference>
<proteinExistence type="predicted"/>
<reference evidence="3 4" key="1">
    <citation type="submission" date="2017-03" db="EMBL/GenBank/DDBJ databases">
        <title>Comparative genomics of honeybee gut symbionts reveal geographically distinct and subgroup specific antibiotic resistance.</title>
        <authorList>
            <person name="Ludvigsen J."/>
            <person name="Porcellato D."/>
            <person name="Labee-Lund T.M."/>
            <person name="Amdam G.V."/>
            <person name="Rudi K."/>
        </authorList>
    </citation>
    <scope>NUCLEOTIDE SEQUENCE [LARGE SCALE GENOMIC DNA]</scope>
    <source>
        <strain evidence="3 4">A-4-12</strain>
    </source>
</reference>
<dbReference type="EMBL" id="NASK01000090">
    <property type="protein sequence ID" value="OTQ50073.1"/>
    <property type="molecule type" value="Genomic_DNA"/>
</dbReference>
<name>A0A242P0X9_9GAMM</name>
<keyword evidence="2" id="KW-0732">Signal</keyword>
<sequence length="380" mass="40277">MKNLTIKKVALGLFLAGYAASSAYAVDITGETVNEIQGNAPVIFAKDHDIERAITIRITETIDGSTAAGSQNKAKVGDYIHIFYNLKDSDGDIDTTGAIKDTLRVWINKTTDDVSWSNVTSALSSLTYENTGEQGHIYFKITEDMAGAVKVGLQLQEKTSFGNPNVNEWLNLADIWSTQAPQHQETLGDNEQPAPNTGSGDPDPNNPVGPIYSDQSTKIGIFKYKTDGTLDMDINIAAALPARPTGVSDADWAKRTVPQYGDRLGAVVWQITDGNTTGDHSLPNTAGTDRIITGSYSFSWYLYGTSSANTGSVAAPADALTTGVYSVVAAGISDSIALGAVEAAGGNVATIANTKHNSLYNTLTTTKAGIQGFKLQVIAR</sequence>
<accession>A0A242P0X9</accession>
<gene>
    <name evidence="3" type="ORF">B6D06_05180</name>
</gene>
<feature type="signal peptide" evidence="2">
    <location>
        <begin position="1"/>
        <end position="25"/>
    </location>
</feature>
<protein>
    <submittedName>
        <fullName evidence="3">Uncharacterized protein</fullName>
    </submittedName>
</protein>
<evidence type="ECO:0000313" key="3">
    <source>
        <dbReference type="EMBL" id="OTQ50073.1"/>
    </source>
</evidence>
<evidence type="ECO:0000256" key="1">
    <source>
        <dbReference type="SAM" id="MobiDB-lite"/>
    </source>
</evidence>